<dbReference type="STRING" id="599839.J4GHP9"/>
<dbReference type="GeneID" id="24093321"/>
<keyword evidence="3" id="KW-1185">Reference proteome</keyword>
<accession>J4GHP9</accession>
<dbReference type="Proteomes" id="UP000006352">
    <property type="component" value="Unassembled WGS sequence"/>
</dbReference>
<feature type="region of interest" description="Disordered" evidence="1">
    <location>
        <begin position="181"/>
        <end position="238"/>
    </location>
</feature>
<evidence type="ECO:0000256" key="1">
    <source>
        <dbReference type="SAM" id="MobiDB-lite"/>
    </source>
</evidence>
<evidence type="ECO:0000313" key="2">
    <source>
        <dbReference type="EMBL" id="CCL98410.1"/>
    </source>
</evidence>
<dbReference type="RefSeq" id="XP_012177693.1">
    <property type="nucleotide sequence ID" value="XM_012322303.1"/>
</dbReference>
<name>J4GHP9_9APHY</name>
<evidence type="ECO:0000313" key="3">
    <source>
        <dbReference type="Proteomes" id="UP000006352"/>
    </source>
</evidence>
<feature type="region of interest" description="Disordered" evidence="1">
    <location>
        <begin position="97"/>
        <end position="123"/>
    </location>
</feature>
<gene>
    <name evidence="2" type="ORF">FIBRA_00407</name>
</gene>
<dbReference type="AlphaFoldDB" id="J4GHP9"/>
<dbReference type="EMBL" id="HE796882">
    <property type="protein sequence ID" value="CCL98410.1"/>
    <property type="molecule type" value="Genomic_DNA"/>
</dbReference>
<proteinExistence type="predicted"/>
<sequence>MSGLQWIVKVIILMRYEVQEHELALMREYESVIVQRESEALDVALAASNSRSEHLARVGRLLRAVMRKLGGEDIQAYERMSVSEGSSAFMVEVSSSAISATDHTRPEPNENSTSTVEDKEDSYAELARELDGEEEPDRFQRRLAAAEWALERESELARLEQENEELRRLLKGVLNADASAALPAPAVPRPEPPSGERVQSGRTSPALSTSSSGTVRRQLGGPAGTVGPFGTYKKRVSG</sequence>
<reference evidence="2 3" key="1">
    <citation type="journal article" date="2012" name="Appl. Environ. Microbiol.">
        <title>Short-read sequencing for genomic analysis of the brown rot fungus Fibroporia radiculosa.</title>
        <authorList>
            <person name="Tang J.D."/>
            <person name="Perkins A.D."/>
            <person name="Sonstegard T.S."/>
            <person name="Schroeder S.G."/>
            <person name="Burgess S.C."/>
            <person name="Diehl S.V."/>
        </authorList>
    </citation>
    <scope>NUCLEOTIDE SEQUENCE [LARGE SCALE GENOMIC DNA]</scope>
    <source>
        <strain evidence="2 3">TFFH 294</strain>
    </source>
</reference>
<dbReference type="InParanoid" id="J4GHP9"/>
<dbReference type="OrthoDB" id="21214at2759"/>
<feature type="compositionally biased region" description="Polar residues" evidence="1">
    <location>
        <begin position="200"/>
        <end position="215"/>
    </location>
</feature>
<organism evidence="2 3">
    <name type="scientific">Fibroporia radiculosa</name>
    <dbReference type="NCBI Taxonomy" id="599839"/>
    <lineage>
        <taxon>Eukaryota</taxon>
        <taxon>Fungi</taxon>
        <taxon>Dikarya</taxon>
        <taxon>Basidiomycota</taxon>
        <taxon>Agaricomycotina</taxon>
        <taxon>Agaricomycetes</taxon>
        <taxon>Polyporales</taxon>
        <taxon>Fibroporiaceae</taxon>
        <taxon>Fibroporia</taxon>
    </lineage>
</organism>
<protein>
    <submittedName>
        <fullName evidence="2">Uncharacterized protein</fullName>
    </submittedName>
</protein>
<dbReference type="HOGENOM" id="CLU_1165829_0_0_1"/>